<protein>
    <submittedName>
        <fullName evidence="1">Uncharacterized protein</fullName>
    </submittedName>
</protein>
<organism evidence="1">
    <name type="scientific">Opuntia streptacantha</name>
    <name type="common">Prickly pear cactus</name>
    <name type="synonym">Opuntia cardona</name>
    <dbReference type="NCBI Taxonomy" id="393608"/>
    <lineage>
        <taxon>Eukaryota</taxon>
        <taxon>Viridiplantae</taxon>
        <taxon>Streptophyta</taxon>
        <taxon>Embryophyta</taxon>
        <taxon>Tracheophyta</taxon>
        <taxon>Spermatophyta</taxon>
        <taxon>Magnoliopsida</taxon>
        <taxon>eudicotyledons</taxon>
        <taxon>Gunneridae</taxon>
        <taxon>Pentapetalae</taxon>
        <taxon>Caryophyllales</taxon>
        <taxon>Cactineae</taxon>
        <taxon>Cactaceae</taxon>
        <taxon>Opuntioideae</taxon>
        <taxon>Opuntia</taxon>
    </lineage>
</organism>
<evidence type="ECO:0000313" key="1">
    <source>
        <dbReference type="EMBL" id="MBA4642770.1"/>
    </source>
</evidence>
<reference evidence="1" key="2">
    <citation type="submission" date="2020-07" db="EMBL/GenBank/DDBJ databases">
        <authorList>
            <person name="Vera ALvarez R."/>
            <person name="Arias-Moreno D.M."/>
            <person name="Jimenez-Jacinto V."/>
            <person name="Jimenez-Bremont J.F."/>
            <person name="Swaminathan K."/>
            <person name="Moose S.P."/>
            <person name="Guerrero-Gonzalez M.L."/>
            <person name="Marino-Ramirez L."/>
            <person name="Landsman D."/>
            <person name="Rodriguez-Kessler M."/>
            <person name="Delgado-Sanchez P."/>
        </authorList>
    </citation>
    <scope>NUCLEOTIDE SEQUENCE</scope>
    <source>
        <tissue evidence="1">Cladode</tissue>
    </source>
</reference>
<dbReference type="EMBL" id="GISG01129771">
    <property type="protein sequence ID" value="MBA4642770.1"/>
    <property type="molecule type" value="Transcribed_RNA"/>
</dbReference>
<reference evidence="1" key="1">
    <citation type="journal article" date="2013" name="J. Plant Res.">
        <title>Effect of fungi and light on seed germination of three Opuntia species from semiarid lands of central Mexico.</title>
        <authorList>
            <person name="Delgado-Sanchez P."/>
            <person name="Jimenez-Bremont J.F."/>
            <person name="Guerrero-Gonzalez Mde L."/>
            <person name="Flores J."/>
        </authorList>
    </citation>
    <scope>NUCLEOTIDE SEQUENCE</scope>
    <source>
        <tissue evidence="1">Cladode</tissue>
    </source>
</reference>
<dbReference type="AlphaFoldDB" id="A0A7C8ZI21"/>
<sequence>MPLKPKKPPDPSQPHLLCSPLPSLHSFSFGIQSLSSVIEHHLKPSMPTILRWCSSPSSFLAAKIGSSAPEGKSTTLQIRIRSRSVLFRAISRYHSISATTALDIHFQEILHEEDGVAPLNRFGIVSPLCEFQVLDHSHPAFC</sequence>
<name>A0A7C8ZI21_OPUST</name>
<proteinExistence type="predicted"/>
<accession>A0A7C8ZI21</accession>